<dbReference type="Proteomes" id="UP000271162">
    <property type="component" value="Unassembled WGS sequence"/>
</dbReference>
<evidence type="ECO:0000313" key="1">
    <source>
        <dbReference type="EMBL" id="VDL68517.1"/>
    </source>
</evidence>
<organism evidence="3">
    <name type="scientific">Nippostrongylus brasiliensis</name>
    <name type="common">Rat hookworm</name>
    <dbReference type="NCBI Taxonomy" id="27835"/>
    <lineage>
        <taxon>Eukaryota</taxon>
        <taxon>Metazoa</taxon>
        <taxon>Ecdysozoa</taxon>
        <taxon>Nematoda</taxon>
        <taxon>Chromadorea</taxon>
        <taxon>Rhabditida</taxon>
        <taxon>Rhabditina</taxon>
        <taxon>Rhabditomorpha</taxon>
        <taxon>Strongyloidea</taxon>
        <taxon>Heligmosomidae</taxon>
        <taxon>Nippostrongylus</taxon>
    </lineage>
</organism>
<dbReference type="EMBL" id="UYSL01010393">
    <property type="protein sequence ID" value="VDL68517.1"/>
    <property type="molecule type" value="Genomic_DNA"/>
</dbReference>
<name>A0A0N4XQX5_NIPBR</name>
<reference evidence="3" key="1">
    <citation type="submission" date="2017-02" db="UniProtKB">
        <authorList>
            <consortium name="WormBaseParasite"/>
        </authorList>
    </citation>
    <scope>IDENTIFICATION</scope>
</reference>
<dbReference type="AlphaFoldDB" id="A0A0N4XQX5"/>
<sequence>MYLDDMPIWGMVGEVDESRNPPVYKIYTHKQLDIGFNDKQVCELHEYDYSIEIHRENVTISLLNGDSCCRSCVVESMQ</sequence>
<proteinExistence type="predicted"/>
<dbReference type="WBParaSite" id="NBR_0000492701-mRNA-1">
    <property type="protein sequence ID" value="NBR_0000492701-mRNA-1"/>
    <property type="gene ID" value="NBR_0000492701"/>
</dbReference>
<evidence type="ECO:0000313" key="2">
    <source>
        <dbReference type="Proteomes" id="UP000271162"/>
    </source>
</evidence>
<accession>A0A0N4XQX5</accession>
<evidence type="ECO:0000313" key="3">
    <source>
        <dbReference type="WBParaSite" id="NBR_0000492701-mRNA-1"/>
    </source>
</evidence>
<gene>
    <name evidence="1" type="ORF">NBR_LOCUS4928</name>
</gene>
<reference evidence="1 2" key="2">
    <citation type="submission" date="2018-11" db="EMBL/GenBank/DDBJ databases">
        <authorList>
            <consortium name="Pathogen Informatics"/>
        </authorList>
    </citation>
    <scope>NUCLEOTIDE SEQUENCE [LARGE SCALE GENOMIC DNA]</scope>
</reference>
<protein>
    <submittedName>
        <fullName evidence="3">Phage protein</fullName>
    </submittedName>
</protein>
<keyword evidence="2" id="KW-1185">Reference proteome</keyword>
<dbReference type="STRING" id="27835.A0A0N4XQX5"/>